<evidence type="ECO:0000313" key="1">
    <source>
        <dbReference type="EMBL" id="KAG1776502.1"/>
    </source>
</evidence>
<proteinExistence type="predicted"/>
<dbReference type="AlphaFoldDB" id="A0A9P6ZUN0"/>
<reference evidence="1" key="1">
    <citation type="journal article" date="2020" name="New Phytol.">
        <title>Comparative genomics reveals dynamic genome evolution in host specialist ectomycorrhizal fungi.</title>
        <authorList>
            <person name="Lofgren L.A."/>
            <person name="Nguyen N.H."/>
            <person name="Vilgalys R."/>
            <person name="Ruytinx J."/>
            <person name="Liao H.L."/>
            <person name="Branco S."/>
            <person name="Kuo A."/>
            <person name="LaButti K."/>
            <person name="Lipzen A."/>
            <person name="Andreopoulos W."/>
            <person name="Pangilinan J."/>
            <person name="Riley R."/>
            <person name="Hundley H."/>
            <person name="Na H."/>
            <person name="Barry K."/>
            <person name="Grigoriev I.V."/>
            <person name="Stajich J.E."/>
            <person name="Kennedy P.G."/>
        </authorList>
    </citation>
    <scope>NUCLEOTIDE SEQUENCE</scope>
    <source>
        <strain evidence="1">DOB743</strain>
    </source>
</reference>
<keyword evidence="2" id="KW-1185">Reference proteome</keyword>
<dbReference type="OrthoDB" id="410307at2759"/>
<dbReference type="Proteomes" id="UP000714275">
    <property type="component" value="Unassembled WGS sequence"/>
</dbReference>
<gene>
    <name evidence="1" type="ORF">EV702DRAFT_336927</name>
</gene>
<dbReference type="EMBL" id="JABBWD010000026">
    <property type="protein sequence ID" value="KAG1776502.1"/>
    <property type="molecule type" value="Genomic_DNA"/>
</dbReference>
<evidence type="ECO:0000313" key="2">
    <source>
        <dbReference type="Proteomes" id="UP000714275"/>
    </source>
</evidence>
<comment type="caution">
    <text evidence="1">The sequence shown here is derived from an EMBL/GenBank/DDBJ whole genome shotgun (WGS) entry which is preliminary data.</text>
</comment>
<protein>
    <submittedName>
        <fullName evidence="1">Uncharacterized protein</fullName>
    </submittedName>
</protein>
<sequence length="259" mass="28698">MHLHAAASCTVSTIQHPEPFCKTIRAQLVDTATRHQRICHGTTVSGSWQHSCCACVSDIVFPVTVVLCAHPRHMGKYGCPAENFEDAGLQTLIMLGSARVPLAMLATLFMMQHCHPCRVLIRYEMCGVDLLDLTLVPRSRGAPVTPLWWRHRRIVWHTCKGCAWTRGVSFCTPKTFHHMLLIRLTSAGRIVLMVLIAYFEFPFMSLPALAPLPLPLPLPSIGTKVPAIPDYGLPVSSEAPALPSGSYEINGTTYLLRKY</sequence>
<organism evidence="1 2">
    <name type="scientific">Suillus placidus</name>
    <dbReference type="NCBI Taxonomy" id="48579"/>
    <lineage>
        <taxon>Eukaryota</taxon>
        <taxon>Fungi</taxon>
        <taxon>Dikarya</taxon>
        <taxon>Basidiomycota</taxon>
        <taxon>Agaricomycotina</taxon>
        <taxon>Agaricomycetes</taxon>
        <taxon>Agaricomycetidae</taxon>
        <taxon>Boletales</taxon>
        <taxon>Suillineae</taxon>
        <taxon>Suillaceae</taxon>
        <taxon>Suillus</taxon>
    </lineage>
</organism>
<accession>A0A9P6ZUN0</accession>
<name>A0A9P6ZUN0_9AGAM</name>